<evidence type="ECO:0000313" key="2">
    <source>
        <dbReference type="Proteomes" id="UP001295794"/>
    </source>
</evidence>
<evidence type="ECO:0000313" key="1">
    <source>
        <dbReference type="EMBL" id="CAK5284795.1"/>
    </source>
</evidence>
<dbReference type="AlphaFoldDB" id="A0AAD2I0F4"/>
<name>A0AAD2I0F4_9AGAR</name>
<protein>
    <submittedName>
        <fullName evidence="1">Uncharacterized protein</fullName>
    </submittedName>
</protein>
<proteinExistence type="predicted"/>
<organism evidence="1 2">
    <name type="scientific">Mycena citricolor</name>
    <dbReference type="NCBI Taxonomy" id="2018698"/>
    <lineage>
        <taxon>Eukaryota</taxon>
        <taxon>Fungi</taxon>
        <taxon>Dikarya</taxon>
        <taxon>Basidiomycota</taxon>
        <taxon>Agaricomycotina</taxon>
        <taxon>Agaricomycetes</taxon>
        <taxon>Agaricomycetidae</taxon>
        <taxon>Agaricales</taxon>
        <taxon>Marasmiineae</taxon>
        <taxon>Mycenaceae</taxon>
        <taxon>Mycena</taxon>
    </lineage>
</organism>
<reference evidence="1" key="1">
    <citation type="submission" date="2023-11" db="EMBL/GenBank/DDBJ databases">
        <authorList>
            <person name="De Vega J J."/>
            <person name="De Vega J J."/>
        </authorList>
    </citation>
    <scope>NUCLEOTIDE SEQUENCE</scope>
</reference>
<sequence length="104" mass="11510">MYRRPPGPEILRARLQLHRRPGSAVASAVTVAGEAVMTRLVTLTIQQQPLGVDLPRTTRARSSVNLPPTHQSMTSFYLDEDSGLIYRLESPNASVQISRSRISL</sequence>
<accession>A0AAD2I0F4</accession>
<comment type="caution">
    <text evidence="1">The sequence shown here is derived from an EMBL/GenBank/DDBJ whole genome shotgun (WGS) entry which is preliminary data.</text>
</comment>
<gene>
    <name evidence="1" type="ORF">MYCIT1_LOCUS38255</name>
</gene>
<dbReference type="EMBL" id="CAVNYO010000480">
    <property type="protein sequence ID" value="CAK5284795.1"/>
    <property type="molecule type" value="Genomic_DNA"/>
</dbReference>
<dbReference type="Proteomes" id="UP001295794">
    <property type="component" value="Unassembled WGS sequence"/>
</dbReference>
<keyword evidence="2" id="KW-1185">Reference proteome</keyword>